<feature type="compositionally biased region" description="Polar residues" evidence="2">
    <location>
        <begin position="209"/>
        <end position="223"/>
    </location>
</feature>
<sequence>MADPGLGSHDPVASQMAPPLTAAAQWELIQTQARSLAYQQQQQQGSGASLQSSGQQGSTMFNCRLTTSTPVLGPHDTPTSQPCTSNPMQAHTVADAALQQFAQQWIMTPAPPPVAHGLLSSATTAHQLPPAQHPVLASMPASLCHLTPVTTAPPAAVTNMAAPVYHHSTGPPQQLLLSQHGALPSGQRVPAHPNPTSSAFPAAAAVPSQDPQVQQNSNPSTSGARHLYAAPLLLSQAEPAQAAASQRQPRRCTPAESSEYLTSEEEGGDEEVDTTPVRDSDSQNGGGGLADVLKAKPLSPEKTAKKVMTVKYLLGELKALVANQDSAAVQLINEVENSISLLPAMVGSTNIQAELALALQPLRSENAQLRRRLRILNQQLMERERAEREARPVDCDLEMTSLQSLNLSLQLQLREAHKEMDQVQMENKELRQAVEDKENELQLSRQQSEAETSRIKIDVSDALAEMRSCQSQLEASMVENAALSNSLQQREAEICRLQEVIRNFQGRLTASSMEHLEMVDVSKSNPQLKKKILEKHQQEQQSSCGSDSVSTSVKNYLQSMVEKHINVSPPRSRLSPPKTPTRPSAPWSGAGPSLPQERPYSPRRQGIDTLGQGGYSVGGEQRLDGMMDFAPMKEIGVAQGESRRPSARMDRSLDGSRALRSLSQIMERLALSARGVPFEDGSRPSHNTGASSLFSASVPPAPPRTCKQHVETGAKPLPTYTGRPSVMDSSLTSSPESLVSNSSMNSCSTFNTRDEEILRTGMDTLDATIARLQRTLEIDLKR</sequence>
<feature type="region of interest" description="Disordered" evidence="2">
    <location>
        <begin position="238"/>
        <end position="295"/>
    </location>
</feature>
<dbReference type="PANTHER" id="PTHR22367">
    <property type="entry name" value="COILED-COIL DOMAIN-CONTAINING PROTEIN 14"/>
    <property type="match status" value="1"/>
</dbReference>
<feature type="compositionally biased region" description="Low complexity" evidence="2">
    <location>
        <begin position="729"/>
        <end position="747"/>
    </location>
</feature>
<feature type="compositionally biased region" description="Low complexity" evidence="2">
    <location>
        <begin position="195"/>
        <end position="208"/>
    </location>
</feature>
<dbReference type="Proteomes" id="UP001591681">
    <property type="component" value="Unassembled WGS sequence"/>
</dbReference>
<evidence type="ECO:0000256" key="1">
    <source>
        <dbReference type="SAM" id="Coils"/>
    </source>
</evidence>
<feature type="region of interest" description="Disordered" evidence="2">
    <location>
        <begin position="677"/>
        <end position="747"/>
    </location>
</feature>
<feature type="region of interest" description="Disordered" evidence="2">
    <location>
        <begin position="183"/>
        <end position="223"/>
    </location>
</feature>
<evidence type="ECO:0000256" key="2">
    <source>
        <dbReference type="SAM" id="MobiDB-lite"/>
    </source>
</evidence>
<dbReference type="AlphaFoldDB" id="A0ABD1JM08"/>
<dbReference type="PANTHER" id="PTHR22367:SF2">
    <property type="entry name" value="COILED-COIL DOMAIN-CONTAINING PROTEIN 14"/>
    <property type="match status" value="1"/>
</dbReference>
<protein>
    <recommendedName>
        <fullName evidence="5">Coiled-coil domain-containing protein 14</fullName>
    </recommendedName>
</protein>
<evidence type="ECO:0000313" key="3">
    <source>
        <dbReference type="EMBL" id="KAL2088190.1"/>
    </source>
</evidence>
<name>A0ABD1JM08_9TELE</name>
<evidence type="ECO:0000313" key="4">
    <source>
        <dbReference type="Proteomes" id="UP001591681"/>
    </source>
</evidence>
<feature type="region of interest" description="Disordered" evidence="2">
    <location>
        <begin position="47"/>
        <end position="87"/>
    </location>
</feature>
<feature type="compositionally biased region" description="Low complexity" evidence="2">
    <location>
        <begin position="47"/>
        <end position="58"/>
    </location>
</feature>
<keyword evidence="1" id="KW-0175">Coiled coil</keyword>
<feature type="compositionally biased region" description="Acidic residues" evidence="2">
    <location>
        <begin position="262"/>
        <end position="273"/>
    </location>
</feature>
<accession>A0ABD1JM08</accession>
<reference evidence="3 4" key="1">
    <citation type="submission" date="2024-09" db="EMBL/GenBank/DDBJ databases">
        <title>A chromosome-level genome assembly of Gray's grenadier anchovy, Coilia grayii.</title>
        <authorList>
            <person name="Fu Z."/>
        </authorList>
    </citation>
    <scope>NUCLEOTIDE SEQUENCE [LARGE SCALE GENOMIC DNA]</scope>
    <source>
        <strain evidence="3">G4</strain>
        <tissue evidence="3">Muscle</tissue>
    </source>
</reference>
<feature type="coiled-coil region" evidence="1">
    <location>
        <begin position="359"/>
        <end position="454"/>
    </location>
</feature>
<keyword evidence="4" id="KW-1185">Reference proteome</keyword>
<proteinExistence type="predicted"/>
<feature type="compositionally biased region" description="Polar residues" evidence="2">
    <location>
        <begin position="77"/>
        <end position="87"/>
    </location>
</feature>
<comment type="caution">
    <text evidence="3">The sequence shown here is derived from an EMBL/GenBank/DDBJ whole genome shotgun (WGS) entry which is preliminary data.</text>
</comment>
<dbReference type="InterPro" id="IPR029343">
    <property type="entry name" value="CCDC14"/>
</dbReference>
<dbReference type="Pfam" id="PF15254">
    <property type="entry name" value="CCDC14"/>
    <property type="match status" value="2"/>
</dbReference>
<feature type="compositionally biased region" description="Polar residues" evidence="2">
    <location>
        <begin position="59"/>
        <end position="70"/>
    </location>
</feature>
<gene>
    <name evidence="3" type="ORF">ACEWY4_017018</name>
</gene>
<evidence type="ECO:0008006" key="5">
    <source>
        <dbReference type="Google" id="ProtNLM"/>
    </source>
</evidence>
<dbReference type="EMBL" id="JBHFQA010000014">
    <property type="protein sequence ID" value="KAL2088190.1"/>
    <property type="molecule type" value="Genomic_DNA"/>
</dbReference>
<organism evidence="3 4">
    <name type="scientific">Coilia grayii</name>
    <name type="common">Gray's grenadier anchovy</name>
    <dbReference type="NCBI Taxonomy" id="363190"/>
    <lineage>
        <taxon>Eukaryota</taxon>
        <taxon>Metazoa</taxon>
        <taxon>Chordata</taxon>
        <taxon>Craniata</taxon>
        <taxon>Vertebrata</taxon>
        <taxon>Euteleostomi</taxon>
        <taxon>Actinopterygii</taxon>
        <taxon>Neopterygii</taxon>
        <taxon>Teleostei</taxon>
        <taxon>Clupei</taxon>
        <taxon>Clupeiformes</taxon>
        <taxon>Clupeoidei</taxon>
        <taxon>Engraulidae</taxon>
        <taxon>Coilinae</taxon>
        <taxon>Coilia</taxon>
    </lineage>
</organism>
<feature type="compositionally biased region" description="Polar residues" evidence="2">
    <location>
        <begin position="684"/>
        <end position="695"/>
    </location>
</feature>
<feature type="compositionally biased region" description="Low complexity" evidence="2">
    <location>
        <begin position="238"/>
        <end position="247"/>
    </location>
</feature>
<feature type="region of interest" description="Disordered" evidence="2">
    <location>
        <begin position="563"/>
        <end position="614"/>
    </location>
</feature>